<dbReference type="Gene3D" id="3.40.50.720">
    <property type="entry name" value="NAD(P)-binding Rossmann-like Domain"/>
    <property type="match status" value="1"/>
</dbReference>
<dbReference type="Pfam" id="PF00899">
    <property type="entry name" value="ThiF"/>
    <property type="match status" value="1"/>
</dbReference>
<sequence>MDTHYEGRSKGDPVQITEDEAAVYDRQIRLWGLEAQQRMCNATILVIRLRGTATEAIKNIVLAGIGKLVIYDSEEVKEEDLGAGFFFRDEDVGEKRVDAAKARIEALNPLVTVQALRHSTLLEQGSLEALIMSVDLVCIKINDICRQFGKSFYAGGTYIWLACSHDYISPKVTDQAHKEAPKNVKATASYSRLSTTLQLRWIGLTKRQTKELNPAVVHIILGKLPDDIDATSELGQVANSILASSDVNRQVLTSVPPDLIDAMSTSAVHEFSPTCADILKALATREAPIANFFTFDGNTGGGSVCRMSM</sequence>
<protein>
    <recommendedName>
        <fullName evidence="1">THIF-type NAD/FAD binding fold domain-containing protein</fullName>
    </recommendedName>
</protein>
<evidence type="ECO:0000313" key="2">
    <source>
        <dbReference type="EMBL" id="KAG1894170.1"/>
    </source>
</evidence>
<dbReference type="RefSeq" id="XP_041219746.1">
    <property type="nucleotide sequence ID" value="XM_041363011.1"/>
</dbReference>
<dbReference type="PANTHER" id="PTHR10953">
    <property type="entry name" value="UBIQUITIN-ACTIVATING ENZYME E1"/>
    <property type="match status" value="1"/>
</dbReference>
<dbReference type="GO" id="GO:0031510">
    <property type="term" value="C:SUMO activating enzyme complex"/>
    <property type="evidence" value="ECO:0007669"/>
    <property type="project" value="TreeGrafter"/>
</dbReference>
<gene>
    <name evidence="2" type="ORF">F5891DRAFT_1063645</name>
</gene>
<dbReference type="Proteomes" id="UP001195769">
    <property type="component" value="Unassembled WGS sequence"/>
</dbReference>
<organism evidence="2 3">
    <name type="scientific">Suillus fuscotomentosus</name>
    <dbReference type="NCBI Taxonomy" id="1912939"/>
    <lineage>
        <taxon>Eukaryota</taxon>
        <taxon>Fungi</taxon>
        <taxon>Dikarya</taxon>
        <taxon>Basidiomycota</taxon>
        <taxon>Agaricomycotina</taxon>
        <taxon>Agaricomycetes</taxon>
        <taxon>Agaricomycetidae</taxon>
        <taxon>Boletales</taxon>
        <taxon>Suillineae</taxon>
        <taxon>Suillaceae</taxon>
        <taxon>Suillus</taxon>
    </lineage>
</organism>
<comment type="caution">
    <text evidence="2">The sequence shown here is derived from an EMBL/GenBank/DDBJ whole genome shotgun (WGS) entry which is preliminary data.</text>
</comment>
<dbReference type="EMBL" id="JABBWK010000084">
    <property type="protein sequence ID" value="KAG1894170.1"/>
    <property type="molecule type" value="Genomic_DNA"/>
</dbReference>
<name>A0AAD4DUH4_9AGAM</name>
<accession>A0AAD4DUH4</accession>
<dbReference type="InterPro" id="IPR000594">
    <property type="entry name" value="ThiF_NAD_FAD-bd"/>
</dbReference>
<proteinExistence type="predicted"/>
<feature type="domain" description="THIF-type NAD/FAD binding fold" evidence="1">
    <location>
        <begin position="24"/>
        <end position="138"/>
    </location>
</feature>
<evidence type="ECO:0000313" key="3">
    <source>
        <dbReference type="Proteomes" id="UP001195769"/>
    </source>
</evidence>
<reference evidence="2" key="1">
    <citation type="journal article" date="2020" name="New Phytol.">
        <title>Comparative genomics reveals dynamic genome evolution in host specialist ectomycorrhizal fungi.</title>
        <authorList>
            <person name="Lofgren L.A."/>
            <person name="Nguyen N.H."/>
            <person name="Vilgalys R."/>
            <person name="Ruytinx J."/>
            <person name="Liao H.L."/>
            <person name="Branco S."/>
            <person name="Kuo A."/>
            <person name="LaButti K."/>
            <person name="Lipzen A."/>
            <person name="Andreopoulos W."/>
            <person name="Pangilinan J."/>
            <person name="Riley R."/>
            <person name="Hundley H."/>
            <person name="Na H."/>
            <person name="Barry K."/>
            <person name="Grigoriev I.V."/>
            <person name="Stajich J.E."/>
            <person name="Kennedy P.G."/>
        </authorList>
    </citation>
    <scope>NUCLEOTIDE SEQUENCE</scope>
    <source>
        <strain evidence="2">FC203</strain>
    </source>
</reference>
<evidence type="ECO:0000259" key="1">
    <source>
        <dbReference type="Pfam" id="PF00899"/>
    </source>
</evidence>
<dbReference type="GeneID" id="64657309"/>
<dbReference type="GO" id="GO:0019948">
    <property type="term" value="F:SUMO activating enzyme activity"/>
    <property type="evidence" value="ECO:0007669"/>
    <property type="project" value="TreeGrafter"/>
</dbReference>
<dbReference type="AlphaFoldDB" id="A0AAD4DUH4"/>
<dbReference type="SUPFAM" id="SSF69572">
    <property type="entry name" value="Activating enzymes of the ubiquitin-like proteins"/>
    <property type="match status" value="1"/>
</dbReference>
<dbReference type="GO" id="GO:0005737">
    <property type="term" value="C:cytoplasm"/>
    <property type="evidence" value="ECO:0007669"/>
    <property type="project" value="TreeGrafter"/>
</dbReference>
<dbReference type="InterPro" id="IPR045886">
    <property type="entry name" value="ThiF/MoeB/HesA"/>
</dbReference>
<dbReference type="PANTHER" id="PTHR10953:SF162">
    <property type="entry name" value="SUMO-ACTIVATING ENZYME SUBUNIT 1"/>
    <property type="match status" value="1"/>
</dbReference>
<keyword evidence="3" id="KW-1185">Reference proteome</keyword>
<dbReference type="GO" id="GO:0016925">
    <property type="term" value="P:protein sumoylation"/>
    <property type="evidence" value="ECO:0007669"/>
    <property type="project" value="TreeGrafter"/>
</dbReference>
<dbReference type="InterPro" id="IPR035985">
    <property type="entry name" value="Ubiquitin-activating_enz"/>
</dbReference>